<dbReference type="RefSeq" id="WP_002354999.1">
    <property type="nucleotide sequence ID" value="NZ_GL454481.1"/>
</dbReference>
<name>A0A125W372_ENTFL</name>
<protein>
    <submittedName>
        <fullName evidence="1">Uncharacterized protein</fullName>
    </submittedName>
</protein>
<dbReference type="HOGENOM" id="CLU_163239_0_0_9"/>
<accession>A0A125W372</accession>
<dbReference type="Proteomes" id="UP000004846">
    <property type="component" value="Unassembled WGS sequence"/>
</dbReference>
<organism evidence="1 2">
    <name type="scientific">Enterococcus faecalis TX4248</name>
    <dbReference type="NCBI Taxonomy" id="749495"/>
    <lineage>
        <taxon>Bacteria</taxon>
        <taxon>Bacillati</taxon>
        <taxon>Bacillota</taxon>
        <taxon>Bacilli</taxon>
        <taxon>Lactobacillales</taxon>
        <taxon>Enterococcaceae</taxon>
        <taxon>Enterococcus</taxon>
    </lineage>
</organism>
<dbReference type="AlphaFoldDB" id="A0A125W372"/>
<gene>
    <name evidence="1" type="ORF">HMPREF9498_02544</name>
</gene>
<reference evidence="1 2" key="1">
    <citation type="submission" date="2010-07" db="EMBL/GenBank/DDBJ databases">
        <authorList>
            <person name="Sid Ahmed O."/>
        </authorList>
    </citation>
    <scope>NUCLEOTIDE SEQUENCE [LARGE SCALE GENOMIC DNA]</scope>
    <source>
        <strain evidence="1 2">TX4248</strain>
    </source>
</reference>
<sequence length="120" mass="13674">MDQHKATIKSISKLITLSSQHFFSAFLEDSQDQKNKEKERSALLQELQVAAAQKSLVVLQLKEVPTAHKFETVIGWIVSKNISDNIVVRLQTDEQQLRMIPVASVMKVSTLANRHQRQIH</sequence>
<comment type="caution">
    <text evidence="1">The sequence shown here is derived from an EMBL/GenBank/DDBJ whole genome shotgun (WGS) entry which is preliminary data.</text>
</comment>
<dbReference type="GeneID" id="60894942"/>
<proteinExistence type="predicted"/>
<evidence type="ECO:0000313" key="2">
    <source>
        <dbReference type="Proteomes" id="UP000004846"/>
    </source>
</evidence>
<dbReference type="EMBL" id="AEBR01000092">
    <property type="protein sequence ID" value="EFM81850.1"/>
    <property type="molecule type" value="Genomic_DNA"/>
</dbReference>
<evidence type="ECO:0000313" key="1">
    <source>
        <dbReference type="EMBL" id="EFM81850.1"/>
    </source>
</evidence>